<dbReference type="RefSeq" id="WP_309548066.1">
    <property type="nucleotide sequence ID" value="NZ_CP133762.1"/>
</dbReference>
<accession>A0ABY9RTH6</accession>
<dbReference type="Proteomes" id="UP001250858">
    <property type="component" value="Chromosome"/>
</dbReference>
<dbReference type="InterPro" id="IPR044929">
    <property type="entry name" value="DNA/RNA_non-sp_Endonuclease_sf"/>
</dbReference>
<evidence type="ECO:0000313" key="3">
    <source>
        <dbReference type="EMBL" id="WMX44534.1"/>
    </source>
</evidence>
<keyword evidence="3" id="KW-0540">Nuclease</keyword>
<keyword evidence="3" id="KW-0255">Endonuclease</keyword>
<gene>
    <name evidence="3" type="ORF">RGF97_06205</name>
</gene>
<keyword evidence="3" id="KW-0378">Hydrolase</keyword>
<evidence type="ECO:0000313" key="4">
    <source>
        <dbReference type="Proteomes" id="UP001250858"/>
    </source>
</evidence>
<evidence type="ECO:0000259" key="2">
    <source>
        <dbReference type="Pfam" id="PF13930"/>
    </source>
</evidence>
<proteinExistence type="predicted"/>
<dbReference type="EMBL" id="CP133762">
    <property type="protein sequence ID" value="WMX44534.1"/>
    <property type="molecule type" value="Genomic_DNA"/>
</dbReference>
<organism evidence="3 4">
    <name type="scientific">Streptomyces roseicoloratus</name>
    <dbReference type="NCBI Taxonomy" id="2508722"/>
    <lineage>
        <taxon>Bacteria</taxon>
        <taxon>Bacillati</taxon>
        <taxon>Actinomycetota</taxon>
        <taxon>Actinomycetes</taxon>
        <taxon>Kitasatosporales</taxon>
        <taxon>Streptomycetaceae</taxon>
        <taxon>Streptomyces</taxon>
    </lineage>
</organism>
<dbReference type="Pfam" id="PF13930">
    <property type="entry name" value="Endonuclea_NS_2"/>
    <property type="match status" value="1"/>
</dbReference>
<name>A0ABY9RTH6_9ACTN</name>
<feature type="region of interest" description="Disordered" evidence="1">
    <location>
        <begin position="70"/>
        <end position="109"/>
    </location>
</feature>
<protein>
    <submittedName>
        <fullName evidence="3">DNA/RNA non-specific endonuclease</fullName>
    </submittedName>
</protein>
<dbReference type="GO" id="GO:0004519">
    <property type="term" value="F:endonuclease activity"/>
    <property type="evidence" value="ECO:0007669"/>
    <property type="project" value="UniProtKB-KW"/>
</dbReference>
<keyword evidence="4" id="KW-1185">Reference proteome</keyword>
<sequence>MSVDLLPRTQRYFHRRGSAPVHTLARSVGLRGGWGFARSFLSRVNWASTAVDVFARDPVLVIAWAPRITTSSPPAGDSGRGSPQCRTNCGKGKGKKPGSSPISDRAGGGGGGCTACKIYPPYTAPPPPPIDPNPYDGKNPPTAPSWLPKIDWGALKNRGWEVGDGWELIFDGFDILGMLGGGDLFNPAAAPDEIVSTATGPGNPGGSGQDDDDRCSRPRSERYNYQPLQGGRPTGVTALICQSDVKPTNSKRDDSGAVDVAGFPVGNNEGVNGKPIYNRTHILADRFYGEWRSENLFTGHAKMNLSGMKKCENAMARALTPGGSEWVQYSGQLVYGDGSAKIPDGIRMTAVADTGPLFDVYIKNIPEVQVTCERSR</sequence>
<dbReference type="InterPro" id="IPR044927">
    <property type="entry name" value="Endonuclea_NS_2"/>
</dbReference>
<feature type="region of interest" description="Disordered" evidence="1">
    <location>
        <begin position="193"/>
        <end position="229"/>
    </location>
</feature>
<dbReference type="Gene3D" id="3.40.570.10">
    <property type="entry name" value="Extracellular Endonuclease, subunit A"/>
    <property type="match status" value="1"/>
</dbReference>
<feature type="domain" description="Type VII secretion system protein EssD-like" evidence="2">
    <location>
        <begin position="229"/>
        <end position="350"/>
    </location>
</feature>
<reference evidence="3 4" key="1">
    <citation type="submission" date="2023-09" db="EMBL/GenBank/DDBJ databases">
        <title>Complete genome of Streptomyces roseicoloratus T14.</title>
        <authorList>
            <person name="Bashizi T."/>
            <person name="Kim M.-J."/>
            <person name="Lee G."/>
            <person name="Tagele S.B."/>
            <person name="Shin J.-H."/>
        </authorList>
    </citation>
    <scope>NUCLEOTIDE SEQUENCE [LARGE SCALE GENOMIC DNA]</scope>
    <source>
        <strain evidence="3 4">T14</strain>
    </source>
</reference>
<evidence type="ECO:0000256" key="1">
    <source>
        <dbReference type="SAM" id="MobiDB-lite"/>
    </source>
</evidence>